<accession>A0A9N9P4F9</accession>
<comment type="caution">
    <text evidence="1">The sequence shown here is derived from an EMBL/GenBank/DDBJ whole genome shotgun (WGS) entry which is preliminary data.</text>
</comment>
<keyword evidence="2" id="KW-1185">Reference proteome</keyword>
<reference evidence="1" key="1">
    <citation type="submission" date="2021-06" db="EMBL/GenBank/DDBJ databases">
        <authorList>
            <person name="Kallberg Y."/>
            <person name="Tangrot J."/>
            <person name="Rosling A."/>
        </authorList>
    </citation>
    <scope>NUCLEOTIDE SEQUENCE</scope>
    <source>
        <strain evidence="1">IN212</strain>
    </source>
</reference>
<dbReference type="EMBL" id="CAJVPZ010060390">
    <property type="protein sequence ID" value="CAG8790147.1"/>
    <property type="molecule type" value="Genomic_DNA"/>
</dbReference>
<proteinExistence type="predicted"/>
<dbReference type="OrthoDB" id="2310771at2759"/>
<evidence type="ECO:0000313" key="1">
    <source>
        <dbReference type="EMBL" id="CAG8790147.1"/>
    </source>
</evidence>
<evidence type="ECO:0000313" key="2">
    <source>
        <dbReference type="Proteomes" id="UP000789396"/>
    </source>
</evidence>
<feature type="non-terminal residue" evidence="1">
    <location>
        <position position="1"/>
    </location>
</feature>
<gene>
    <name evidence="1" type="ORF">RFULGI_LOCUS16663</name>
</gene>
<dbReference type="Proteomes" id="UP000789396">
    <property type="component" value="Unassembled WGS sequence"/>
</dbReference>
<name>A0A9N9P4F9_9GLOM</name>
<feature type="non-terminal residue" evidence="1">
    <location>
        <position position="52"/>
    </location>
</feature>
<protein>
    <submittedName>
        <fullName evidence="1">3545_t:CDS:1</fullName>
    </submittedName>
</protein>
<sequence>MQNYNGIDAKALAYAQRREGRCLAKVNPNIYLWSCKKNHQWEASYKNMKQNY</sequence>
<organism evidence="1 2">
    <name type="scientific">Racocetra fulgida</name>
    <dbReference type="NCBI Taxonomy" id="60492"/>
    <lineage>
        <taxon>Eukaryota</taxon>
        <taxon>Fungi</taxon>
        <taxon>Fungi incertae sedis</taxon>
        <taxon>Mucoromycota</taxon>
        <taxon>Glomeromycotina</taxon>
        <taxon>Glomeromycetes</taxon>
        <taxon>Diversisporales</taxon>
        <taxon>Gigasporaceae</taxon>
        <taxon>Racocetra</taxon>
    </lineage>
</organism>
<dbReference type="AlphaFoldDB" id="A0A9N9P4F9"/>